<keyword evidence="5" id="KW-0206">Cytoskeleton</keyword>
<evidence type="ECO:0000256" key="5">
    <source>
        <dbReference type="ARBA" id="ARBA00023212"/>
    </source>
</evidence>
<dbReference type="Proteomes" id="UP000829291">
    <property type="component" value="Chromosome 2"/>
</dbReference>
<evidence type="ECO:0000256" key="3">
    <source>
        <dbReference type="ARBA" id="ARBA00022846"/>
    </source>
</evidence>
<accession>A0ABM3FJD2</accession>
<evidence type="ECO:0000256" key="7">
    <source>
        <dbReference type="ARBA" id="ARBA00035003"/>
    </source>
</evidence>
<keyword evidence="4" id="KW-0969">Cilium</keyword>
<evidence type="ECO:0000256" key="8">
    <source>
        <dbReference type="ARBA" id="ARBA00046435"/>
    </source>
</evidence>
<comment type="subcellular location">
    <subcellularLocation>
        <location evidence="1">Cytoplasm</location>
        <location evidence="1">Cytoskeleton</location>
        <location evidence="1">Flagellum axoneme</location>
    </subcellularLocation>
</comment>
<evidence type="ECO:0000256" key="4">
    <source>
        <dbReference type="ARBA" id="ARBA00023069"/>
    </source>
</evidence>
<evidence type="ECO:0000313" key="9">
    <source>
        <dbReference type="Proteomes" id="UP000829291"/>
    </source>
</evidence>
<keyword evidence="2" id="KW-0963">Cytoplasm</keyword>
<dbReference type="InterPro" id="IPR054709">
    <property type="entry name" value="CFAP107"/>
</dbReference>
<comment type="subunit">
    <text evidence="8">Microtubule inner protein component of sperm flagellar doublet microtubules.</text>
</comment>
<organism evidence="9 10">
    <name type="scientific">Neodiprion lecontei</name>
    <name type="common">Redheaded pine sawfly</name>
    <dbReference type="NCBI Taxonomy" id="441921"/>
    <lineage>
        <taxon>Eukaryota</taxon>
        <taxon>Metazoa</taxon>
        <taxon>Ecdysozoa</taxon>
        <taxon>Arthropoda</taxon>
        <taxon>Hexapoda</taxon>
        <taxon>Insecta</taxon>
        <taxon>Pterygota</taxon>
        <taxon>Neoptera</taxon>
        <taxon>Endopterygota</taxon>
        <taxon>Hymenoptera</taxon>
        <taxon>Tenthredinoidea</taxon>
        <taxon>Diprionidae</taxon>
        <taxon>Diprioninae</taxon>
        <taxon>Neodiprion</taxon>
    </lineage>
</organism>
<dbReference type="Pfam" id="PF22595">
    <property type="entry name" value="CFAP107"/>
    <property type="match status" value="1"/>
</dbReference>
<comment type="function">
    <text evidence="7">Microtubule inner protein (MIP) part of the dynein-decorated doublet microtubules (DMTs) in cilia axoneme, which is required for motile cilia beating.</text>
</comment>
<evidence type="ECO:0000256" key="2">
    <source>
        <dbReference type="ARBA" id="ARBA00022490"/>
    </source>
</evidence>
<reference evidence="10" key="1">
    <citation type="submission" date="2025-08" db="UniProtKB">
        <authorList>
            <consortium name="RefSeq"/>
        </authorList>
    </citation>
    <scope>IDENTIFICATION</scope>
    <source>
        <tissue evidence="10">Thorax and Abdomen</tissue>
    </source>
</reference>
<dbReference type="InterPro" id="IPR037662">
    <property type="entry name" value="CFAP68/107"/>
</dbReference>
<sequence length="194" mass="22772">MEAMNFKPEGSVISIHPLIITKKDSNRVPKISERIYRPGVLEGNWFEDSAPVTPVAKDQWASLCETSYRPYKTELLTRPKFEAWKQRISTQGIGARLLIDHHGTKYHNNWTTTNDLSFKILPQGQDRPLRRTFSARCKEWLPAQDYAKVYGNMTKYGLAEFMRHKWFIESKPTRPWRTNYQDDFPNYENASSVR</sequence>
<name>A0ABM3FJD2_NEOLC</name>
<dbReference type="PANTHER" id="PTHR31180:SF2">
    <property type="entry name" value="CILIA- AND FLAGELLA-ASSOCIATED PROTEIN 107"/>
    <property type="match status" value="1"/>
</dbReference>
<evidence type="ECO:0000256" key="1">
    <source>
        <dbReference type="ARBA" id="ARBA00004611"/>
    </source>
</evidence>
<evidence type="ECO:0000313" key="10">
    <source>
        <dbReference type="RefSeq" id="XP_046588138.1"/>
    </source>
</evidence>
<keyword evidence="9" id="KW-1185">Reference proteome</keyword>
<dbReference type="GeneID" id="124293069"/>
<dbReference type="RefSeq" id="XP_046588138.1">
    <property type="nucleotide sequence ID" value="XM_046732182.1"/>
</dbReference>
<keyword evidence="3" id="KW-0282">Flagellum</keyword>
<protein>
    <submittedName>
        <fullName evidence="10">Uncharacterized protein LOC124293069</fullName>
    </submittedName>
</protein>
<keyword evidence="6" id="KW-0966">Cell projection</keyword>
<proteinExistence type="predicted"/>
<evidence type="ECO:0000256" key="6">
    <source>
        <dbReference type="ARBA" id="ARBA00023273"/>
    </source>
</evidence>
<gene>
    <name evidence="10" type="primary">LOC124293069</name>
</gene>
<dbReference type="PANTHER" id="PTHR31180">
    <property type="entry name" value="CILIA- AND FLAGELLA-ASSOCIATED PROTEIN 107-RELATED"/>
    <property type="match status" value="1"/>
</dbReference>